<dbReference type="AlphaFoldDB" id="A0A6B2LGZ7"/>
<dbReference type="GO" id="GO:0030046">
    <property type="term" value="P:parallel actin filament bundle assembly"/>
    <property type="evidence" value="ECO:0007669"/>
    <property type="project" value="TreeGrafter"/>
</dbReference>
<dbReference type="PANTHER" id="PTHR37009:SF1">
    <property type="entry name" value="CALCIUM-REGULATED ACTIN-BUNDLING PROTEIN"/>
    <property type="match status" value="1"/>
</dbReference>
<protein>
    <recommendedName>
        <fullName evidence="2">Calcium-regulated actin-bundling protein C-terminal domain-containing protein</fullName>
    </recommendedName>
</protein>
<proteinExistence type="predicted"/>
<feature type="coiled-coil region" evidence="1">
    <location>
        <begin position="112"/>
        <end position="182"/>
    </location>
</feature>
<evidence type="ECO:0000313" key="3">
    <source>
        <dbReference type="EMBL" id="NDV36275.1"/>
    </source>
</evidence>
<dbReference type="InterPro" id="IPR040810">
    <property type="entry name" value="F_actin_bund_C"/>
</dbReference>
<dbReference type="GO" id="GO:0051015">
    <property type="term" value="F:actin filament binding"/>
    <property type="evidence" value="ECO:0007669"/>
    <property type="project" value="TreeGrafter"/>
</dbReference>
<reference evidence="3" key="1">
    <citation type="journal article" date="2020" name="J. Eukaryot. Microbiol.">
        <title>De novo Sequencing, Assembly and Annotation of the Transcriptome for the Free-Living Testate Amoeba Arcella intermedia.</title>
        <authorList>
            <person name="Ribeiro G.M."/>
            <person name="Porfirio-Sousa A.L."/>
            <person name="Maurer-Alcala X.X."/>
            <person name="Katz L.A."/>
            <person name="Lahr D.J.G."/>
        </authorList>
    </citation>
    <scope>NUCLEOTIDE SEQUENCE</scope>
</reference>
<dbReference type="GO" id="GO:0030863">
    <property type="term" value="C:cortical cytoskeleton"/>
    <property type="evidence" value="ECO:0007669"/>
    <property type="project" value="TreeGrafter"/>
</dbReference>
<dbReference type="InterPro" id="IPR053356">
    <property type="entry name" value="Calcium-reg_actin-bundling"/>
</dbReference>
<dbReference type="GO" id="GO:0051764">
    <property type="term" value="P:actin crosslink formation"/>
    <property type="evidence" value="ECO:0007669"/>
    <property type="project" value="TreeGrafter"/>
</dbReference>
<feature type="domain" description="Calcium-regulated actin-bundling protein C-terminal" evidence="2">
    <location>
        <begin position="117"/>
        <end position="186"/>
    </location>
</feature>
<dbReference type="EMBL" id="GIBP01007306">
    <property type="protein sequence ID" value="NDV36275.1"/>
    <property type="molecule type" value="Transcribed_RNA"/>
</dbReference>
<evidence type="ECO:0000256" key="1">
    <source>
        <dbReference type="SAM" id="Coils"/>
    </source>
</evidence>
<accession>A0A6B2LGZ7</accession>
<name>A0A6B2LGZ7_9EUKA</name>
<organism evidence="3">
    <name type="scientific">Arcella intermedia</name>
    <dbReference type="NCBI Taxonomy" id="1963864"/>
    <lineage>
        <taxon>Eukaryota</taxon>
        <taxon>Amoebozoa</taxon>
        <taxon>Tubulinea</taxon>
        <taxon>Elardia</taxon>
        <taxon>Arcellinida</taxon>
        <taxon>Sphaerothecina</taxon>
        <taxon>Arcellidae</taxon>
        <taxon>Arcella</taxon>
    </lineage>
</organism>
<dbReference type="Pfam" id="PF18060">
    <property type="entry name" value="F_actin_bund_C"/>
    <property type="match status" value="1"/>
</dbReference>
<sequence length="210" mass="24072">MNAFWPELSAEADQIFKYWQQILVLDKEAWKALPEGKKPEVYAETHDLDEFWSHRLLEQNGLTMTVIAFRNEFKQIDLNFDKRMGMVEFLLYKYKQSVKVMLTRPQGTNELLVRAQKALDEVNAEINRIETEKSALEKAAEGDGVKARTAKASLAALLSADQTELNKKLMTAEAAVRKAQKAPGDSPQGQLWWLSREIEEAKKYKPKAKQ</sequence>
<evidence type="ECO:0000259" key="2">
    <source>
        <dbReference type="Pfam" id="PF18060"/>
    </source>
</evidence>
<dbReference type="PANTHER" id="PTHR37009">
    <property type="entry name" value="EF-HAND DOMAIN-CONTAINING PROTEIN"/>
    <property type="match status" value="1"/>
</dbReference>
<keyword evidence="1" id="KW-0175">Coiled coil</keyword>